<evidence type="ECO:0000256" key="6">
    <source>
        <dbReference type="ARBA" id="ARBA00023119"/>
    </source>
</evidence>
<reference evidence="9" key="2">
    <citation type="submission" date="2020-09" db="EMBL/GenBank/DDBJ databases">
        <authorList>
            <person name="Kikuchi T."/>
        </authorList>
    </citation>
    <scope>NUCLEOTIDE SEQUENCE</scope>
    <source>
        <strain evidence="9">Ka4C1</strain>
    </source>
</reference>
<gene>
    <name evidence="9" type="ORF">BXYJ_LOCUS13778</name>
</gene>
<protein>
    <submittedName>
        <fullName evidence="9">(pine wood nematode) hypothetical protein</fullName>
    </submittedName>
    <submittedName>
        <fullName evidence="12">Collagen IV NC1 domain-containing protein</fullName>
    </submittedName>
</protein>
<evidence type="ECO:0000256" key="1">
    <source>
        <dbReference type="ARBA" id="ARBA00004302"/>
    </source>
</evidence>
<keyword evidence="7" id="KW-1015">Disulfide bond</keyword>
<dbReference type="EMBL" id="CAJFDI010000006">
    <property type="protein sequence ID" value="CAD5233687.1"/>
    <property type="molecule type" value="Genomic_DNA"/>
</dbReference>
<comment type="subcellular location">
    <subcellularLocation>
        <location evidence="1">Secreted</location>
        <location evidence="1">Extracellular space</location>
        <location evidence="1">Extracellular matrix</location>
        <location evidence="1">Basement membrane</location>
    </subcellularLocation>
</comment>
<organism evidence="10 12">
    <name type="scientific">Bursaphelenchus xylophilus</name>
    <name type="common">Pinewood nematode worm</name>
    <name type="synonym">Aphelenchoides xylophilus</name>
    <dbReference type="NCBI Taxonomy" id="6326"/>
    <lineage>
        <taxon>Eukaryota</taxon>
        <taxon>Metazoa</taxon>
        <taxon>Ecdysozoa</taxon>
        <taxon>Nematoda</taxon>
        <taxon>Chromadorea</taxon>
        <taxon>Rhabditida</taxon>
        <taxon>Tylenchina</taxon>
        <taxon>Tylenchomorpha</taxon>
        <taxon>Aphelenchoidea</taxon>
        <taxon>Aphelenchoididae</taxon>
        <taxon>Bursaphelenchus</taxon>
    </lineage>
</organism>
<dbReference type="OrthoDB" id="10071882at2759"/>
<dbReference type="WBParaSite" id="BXY_0094200.1">
    <property type="protein sequence ID" value="BXY_0094200.1"/>
    <property type="gene ID" value="BXY_0094200"/>
</dbReference>
<keyword evidence="11" id="KW-1185">Reference proteome</keyword>
<keyword evidence="5" id="KW-0084">Basement membrane</keyword>
<reference evidence="12" key="1">
    <citation type="submission" date="2016-11" db="UniProtKB">
        <authorList>
            <consortium name="WormBaseParasite"/>
        </authorList>
    </citation>
    <scope>IDENTIFICATION</scope>
</reference>
<dbReference type="GO" id="GO:0005604">
    <property type="term" value="C:basement membrane"/>
    <property type="evidence" value="ECO:0007669"/>
    <property type="project" value="UniProtKB-SubCell"/>
</dbReference>
<dbReference type="AlphaFoldDB" id="A0A1I7RJR0"/>
<dbReference type="InterPro" id="IPR036954">
    <property type="entry name" value="Collagen_IV_NC_sf"/>
</dbReference>
<evidence type="ECO:0000313" key="9">
    <source>
        <dbReference type="EMBL" id="CAD5233687.1"/>
    </source>
</evidence>
<dbReference type="GO" id="GO:0005581">
    <property type="term" value="C:collagen trimer"/>
    <property type="evidence" value="ECO:0007669"/>
    <property type="project" value="UniProtKB-KW"/>
</dbReference>
<dbReference type="Proteomes" id="UP000095284">
    <property type="component" value="Unplaced"/>
</dbReference>
<dbReference type="Proteomes" id="UP000659654">
    <property type="component" value="Unassembled WGS sequence"/>
</dbReference>
<evidence type="ECO:0000256" key="5">
    <source>
        <dbReference type="ARBA" id="ARBA00022869"/>
    </source>
</evidence>
<sequence length="101" mass="11055">MKETCHFYSFWVSTGEPMTAMMNPIPGTSIRPHISHCSVCEIPTQIIAVHSQDSYVPECPGGCRRTTVATVSLCTLVRETVPQADAADLEGRWFEGPCQPG</sequence>
<dbReference type="GO" id="GO:0005201">
    <property type="term" value="F:extracellular matrix structural constituent"/>
    <property type="evidence" value="ECO:0007669"/>
    <property type="project" value="InterPro"/>
</dbReference>
<keyword evidence="4" id="KW-0677">Repeat</keyword>
<accession>A0A1I7RJR0</accession>
<evidence type="ECO:0000256" key="2">
    <source>
        <dbReference type="ARBA" id="ARBA00022525"/>
    </source>
</evidence>
<evidence type="ECO:0000259" key="8">
    <source>
        <dbReference type="PROSITE" id="PS51403"/>
    </source>
</evidence>
<evidence type="ECO:0000256" key="7">
    <source>
        <dbReference type="ARBA" id="ARBA00023157"/>
    </source>
</evidence>
<evidence type="ECO:0000256" key="4">
    <source>
        <dbReference type="ARBA" id="ARBA00022737"/>
    </source>
</evidence>
<dbReference type="SUPFAM" id="SSF56436">
    <property type="entry name" value="C-type lectin-like"/>
    <property type="match status" value="1"/>
</dbReference>
<name>A0A1I7RJR0_BURXY</name>
<evidence type="ECO:0000313" key="12">
    <source>
        <dbReference type="WBParaSite" id="BXY_0094200.1"/>
    </source>
</evidence>
<evidence type="ECO:0000256" key="3">
    <source>
        <dbReference type="ARBA" id="ARBA00022530"/>
    </source>
</evidence>
<feature type="domain" description="Collagen IV NC1" evidence="8">
    <location>
        <begin position="1"/>
        <end position="62"/>
    </location>
</feature>
<evidence type="ECO:0000313" key="10">
    <source>
        <dbReference type="Proteomes" id="UP000095284"/>
    </source>
</evidence>
<dbReference type="Proteomes" id="UP000582659">
    <property type="component" value="Unassembled WGS sequence"/>
</dbReference>
<keyword evidence="3" id="KW-0272">Extracellular matrix</keyword>
<keyword evidence="2" id="KW-0964">Secreted</keyword>
<evidence type="ECO:0000313" key="11">
    <source>
        <dbReference type="Proteomes" id="UP000659654"/>
    </source>
</evidence>
<keyword evidence="6" id="KW-0176">Collagen</keyword>
<dbReference type="InterPro" id="IPR016187">
    <property type="entry name" value="CTDL_fold"/>
</dbReference>
<dbReference type="EMBL" id="CAJFCV020000006">
    <property type="protein sequence ID" value="CAG9128995.1"/>
    <property type="molecule type" value="Genomic_DNA"/>
</dbReference>
<dbReference type="PROSITE" id="PS51403">
    <property type="entry name" value="NC1_IV"/>
    <property type="match status" value="1"/>
</dbReference>
<proteinExistence type="predicted"/>
<dbReference type="Gene3D" id="2.170.240.10">
    <property type="entry name" value="Collagen IV, non-collagenous"/>
    <property type="match status" value="1"/>
</dbReference>
<dbReference type="InterPro" id="IPR001442">
    <property type="entry name" value="Collagen_IV_NC"/>
</dbReference>